<evidence type="ECO:0000313" key="2">
    <source>
        <dbReference type="Proteomes" id="UP000199410"/>
    </source>
</evidence>
<dbReference type="EMBL" id="FOEL01000002">
    <property type="protein sequence ID" value="SEP81053.1"/>
    <property type="molecule type" value="Genomic_DNA"/>
</dbReference>
<dbReference type="Proteomes" id="UP000199410">
    <property type="component" value="Unassembled WGS sequence"/>
</dbReference>
<organism evidence="1 2">
    <name type="scientific">Lysinibacillus fusiformis</name>
    <dbReference type="NCBI Taxonomy" id="28031"/>
    <lineage>
        <taxon>Bacteria</taxon>
        <taxon>Bacillati</taxon>
        <taxon>Bacillota</taxon>
        <taxon>Bacilli</taxon>
        <taxon>Bacillales</taxon>
        <taxon>Bacillaceae</taxon>
        <taxon>Lysinibacillus</taxon>
    </lineage>
</organism>
<dbReference type="AlphaFoldDB" id="A0A1H9AXB2"/>
<accession>A0A1H9AXB2</accession>
<proteinExistence type="predicted"/>
<protein>
    <submittedName>
        <fullName evidence="1">Uncharacterized protein</fullName>
    </submittedName>
</protein>
<name>A0A1H9AXB2_9BACI</name>
<comment type="caution">
    <text evidence="1">The sequence shown here is derived from an EMBL/GenBank/DDBJ whole genome shotgun (WGS) entry which is preliminary data.</text>
</comment>
<evidence type="ECO:0000313" key="1">
    <source>
        <dbReference type="EMBL" id="SEP81053.1"/>
    </source>
</evidence>
<sequence length="110" mass="12392">MRTHLFIVMSLLAIVVLGCTNEELAVEKLAKISISNSVIFGSVHTDFIKGYEDEDSLNLFHKGMTTAVINEGTVNMAAPQFDVQVVDTVGNQYSFHLWYMDERKGYPYNL</sequence>
<dbReference type="PROSITE" id="PS51257">
    <property type="entry name" value="PROKAR_LIPOPROTEIN"/>
    <property type="match status" value="1"/>
</dbReference>
<dbReference type="RefSeq" id="WP_239355093.1">
    <property type="nucleotide sequence ID" value="NZ_FMVP01000002.1"/>
</dbReference>
<reference evidence="1 2" key="1">
    <citation type="submission" date="2016-10" db="EMBL/GenBank/DDBJ databases">
        <authorList>
            <person name="Varghese N."/>
            <person name="Submissions S."/>
        </authorList>
    </citation>
    <scope>NUCLEOTIDE SEQUENCE [LARGE SCALE GENOMIC DNA]</scope>
    <source>
        <strain evidence="1 2">TC-13</strain>
    </source>
</reference>
<gene>
    <name evidence="1" type="ORF">SAMN02787113_00627</name>
</gene>